<dbReference type="Proteomes" id="UP000836788">
    <property type="component" value="Chromosome 2"/>
</dbReference>
<gene>
    <name evidence="2" type="ORF">PTTT1_LOCUS25432</name>
</gene>
<proteinExistence type="predicted"/>
<feature type="chain" id="PRO_5035459173" description="Tim44-like domain-containing protein" evidence="1">
    <location>
        <begin position="27"/>
        <end position="246"/>
    </location>
</feature>
<sequence>MRSTFAKRQTLYSLLLMSSLLSRSCSFLITGSSLYSLTLRNIPTCMSYSYRNIGDLGNSFNADEAQQLRERLLELKVNMIEEEYRRPPNPELSPQRFVSELLKGLYYNADPLPDSGFRLLLRASTSRWRSALYRSVAAPLSAGEEAVASALGQAIVRPRNQFAIIAGEAEDYEMSFPTDTLDYADGTCWVECRLRDNCDRLLVVMGWQLEQRKSDGSWLVDNIDWQDFRDEFRPGIGREEWMRICG</sequence>
<dbReference type="EMBL" id="OU594943">
    <property type="protein sequence ID" value="CAG9284277.1"/>
    <property type="molecule type" value="Genomic_DNA"/>
</dbReference>
<reference evidence="2" key="1">
    <citation type="submission" date="2022-02" db="EMBL/GenBank/DDBJ databases">
        <authorList>
            <person name="Giguere J D."/>
        </authorList>
    </citation>
    <scope>NUCLEOTIDE SEQUENCE</scope>
    <source>
        <strain evidence="2">CCAP 1055/1</strain>
    </source>
</reference>
<organism evidence="2">
    <name type="scientific">Phaeodactylum tricornutum</name>
    <name type="common">Diatom</name>
    <dbReference type="NCBI Taxonomy" id="2850"/>
    <lineage>
        <taxon>Eukaryota</taxon>
        <taxon>Sar</taxon>
        <taxon>Stramenopiles</taxon>
        <taxon>Ochrophyta</taxon>
        <taxon>Bacillariophyta</taxon>
        <taxon>Bacillariophyceae</taxon>
        <taxon>Bacillariophycidae</taxon>
        <taxon>Naviculales</taxon>
        <taxon>Phaeodactylaceae</taxon>
        <taxon>Phaeodactylum</taxon>
    </lineage>
</organism>
<feature type="signal peptide" evidence="1">
    <location>
        <begin position="1"/>
        <end position="26"/>
    </location>
</feature>
<evidence type="ECO:0008006" key="3">
    <source>
        <dbReference type="Google" id="ProtNLM"/>
    </source>
</evidence>
<dbReference type="AlphaFoldDB" id="A0A8J9T4E3"/>
<name>A0A8J9T4E3_PHATR</name>
<keyword evidence="1" id="KW-0732">Signal</keyword>
<protein>
    <recommendedName>
        <fullName evidence="3">Tim44-like domain-containing protein</fullName>
    </recommendedName>
</protein>
<evidence type="ECO:0000313" key="2">
    <source>
        <dbReference type="EMBL" id="CAG9284277.1"/>
    </source>
</evidence>
<accession>A0A8J9T4E3</accession>
<evidence type="ECO:0000256" key="1">
    <source>
        <dbReference type="SAM" id="SignalP"/>
    </source>
</evidence>